<organism evidence="1 2">
    <name type="scientific">Lates japonicus</name>
    <name type="common">Japanese lates</name>
    <dbReference type="NCBI Taxonomy" id="270547"/>
    <lineage>
        <taxon>Eukaryota</taxon>
        <taxon>Metazoa</taxon>
        <taxon>Chordata</taxon>
        <taxon>Craniata</taxon>
        <taxon>Vertebrata</taxon>
        <taxon>Euteleostomi</taxon>
        <taxon>Actinopterygii</taxon>
        <taxon>Neopterygii</taxon>
        <taxon>Teleostei</taxon>
        <taxon>Neoteleostei</taxon>
        <taxon>Acanthomorphata</taxon>
        <taxon>Carangaria</taxon>
        <taxon>Carangaria incertae sedis</taxon>
        <taxon>Centropomidae</taxon>
        <taxon>Lates</taxon>
    </lineage>
</organism>
<accession>A0AAD3R1E6</accession>
<proteinExistence type="predicted"/>
<dbReference type="AlphaFoldDB" id="A0AAD3R1E6"/>
<comment type="caution">
    <text evidence="1">The sequence shown here is derived from an EMBL/GenBank/DDBJ whole genome shotgun (WGS) entry which is preliminary data.</text>
</comment>
<sequence length="67" mass="7422">MGACLCKGHKELHLPMTALQDQTEEGQPSTVKDGQNLNLQPVHGVLQVAQSIWKRSSTGDLRFYVMV</sequence>
<protein>
    <submittedName>
        <fullName evidence="1">Protein FAM131C isoform X1</fullName>
    </submittedName>
</protein>
<evidence type="ECO:0000313" key="1">
    <source>
        <dbReference type="EMBL" id="GLD51556.1"/>
    </source>
</evidence>
<gene>
    <name evidence="1" type="ORF">AKAME5_002812800</name>
</gene>
<dbReference type="Proteomes" id="UP001279410">
    <property type="component" value="Unassembled WGS sequence"/>
</dbReference>
<dbReference type="EMBL" id="BRZM01003692">
    <property type="protein sequence ID" value="GLD51556.1"/>
    <property type="molecule type" value="Genomic_DNA"/>
</dbReference>
<evidence type="ECO:0000313" key="2">
    <source>
        <dbReference type="Proteomes" id="UP001279410"/>
    </source>
</evidence>
<name>A0AAD3R1E6_LATJO</name>
<reference evidence="1" key="1">
    <citation type="submission" date="2022-08" db="EMBL/GenBank/DDBJ databases">
        <title>Genome sequencing of akame (Lates japonicus).</title>
        <authorList>
            <person name="Hashiguchi Y."/>
            <person name="Takahashi H."/>
        </authorList>
    </citation>
    <scope>NUCLEOTIDE SEQUENCE</scope>
    <source>
        <strain evidence="1">Kochi</strain>
    </source>
</reference>
<keyword evidence="2" id="KW-1185">Reference proteome</keyword>